<feature type="transmembrane region" description="Helical" evidence="7">
    <location>
        <begin position="50"/>
        <end position="74"/>
    </location>
</feature>
<dbReference type="Pfam" id="PF01554">
    <property type="entry name" value="MatE"/>
    <property type="match status" value="2"/>
</dbReference>
<evidence type="ECO:0000256" key="5">
    <source>
        <dbReference type="ARBA" id="ARBA00022989"/>
    </source>
</evidence>
<feature type="transmembrane region" description="Helical" evidence="7">
    <location>
        <begin position="196"/>
        <end position="218"/>
    </location>
</feature>
<feature type="transmembrane region" description="Helical" evidence="7">
    <location>
        <begin position="363"/>
        <end position="384"/>
    </location>
</feature>
<feature type="transmembrane region" description="Helical" evidence="7">
    <location>
        <begin position="239"/>
        <end position="262"/>
    </location>
</feature>
<organism evidence="8 9">
    <name type="scientific">Pseudobutyrivibrio xylanivorans</name>
    <dbReference type="NCBI Taxonomy" id="185007"/>
    <lineage>
        <taxon>Bacteria</taxon>
        <taxon>Bacillati</taxon>
        <taxon>Bacillota</taxon>
        <taxon>Clostridia</taxon>
        <taxon>Lachnospirales</taxon>
        <taxon>Lachnospiraceae</taxon>
        <taxon>Pseudobutyrivibrio</taxon>
    </lineage>
</organism>
<dbReference type="EMBL" id="CP043028">
    <property type="protein sequence ID" value="QFJ54259.1"/>
    <property type="molecule type" value="Genomic_DNA"/>
</dbReference>
<sequence>MSNKNVIQLSDHFDYKRLLRYSLPTMGMMVFTSIYGVVDGLFVSNFVGKNAFAAINLVMPAFMILGGFGTMFGTGGTALVAKTLGEKNQVLANRYFSMMIEMIAAIGVAISVLAFIFMPKIVNLLGASEVLRTDAILYGRTVILFMAPFELQYSFQSFTTAAEKPKLGLRVTIAAGITNMVLDALLVGVFRWGVAGAAIATGLSASIGGLMPLAYFIKPNDSLLRFSLTPIKFAAILQAAFNGMSELFTSAASSIVSIVYNLQLMKYAGEDGVATYGVIMYVQFIFIGLLFGYSMGTSPIVSYHYGAQNTSELKNLLKRSLKIEYLGGIIMFILAQLLARPISTVFVGYDRELLELTVHAFRLFLFAFILAGGNIFASAFFTALNNGPISAVISVLRSMVFELLAVLILPLILGINGIWCAVAVAEIAAFFVSWILLLAQNKKYQYFGS</sequence>
<evidence type="ECO:0000313" key="9">
    <source>
        <dbReference type="Proteomes" id="UP000327030"/>
    </source>
</evidence>
<dbReference type="AlphaFoldDB" id="A0A5P6VRE3"/>
<dbReference type="GO" id="GO:0005886">
    <property type="term" value="C:plasma membrane"/>
    <property type="evidence" value="ECO:0007669"/>
    <property type="project" value="UniProtKB-SubCell"/>
</dbReference>
<keyword evidence="5 7" id="KW-1133">Transmembrane helix</keyword>
<evidence type="ECO:0000256" key="4">
    <source>
        <dbReference type="ARBA" id="ARBA00022692"/>
    </source>
</evidence>
<dbReference type="PANTHER" id="PTHR43823:SF3">
    <property type="entry name" value="MULTIDRUG EXPORT PROTEIN MEPA"/>
    <property type="match status" value="1"/>
</dbReference>
<name>A0A5P6VRE3_PSEXY</name>
<accession>A0A5P6VRE3</accession>
<dbReference type="InterPro" id="IPR048279">
    <property type="entry name" value="MdtK-like"/>
</dbReference>
<dbReference type="PIRSF" id="PIRSF006603">
    <property type="entry name" value="DinF"/>
    <property type="match status" value="1"/>
</dbReference>
<dbReference type="InterPro" id="IPR051327">
    <property type="entry name" value="MATE_MepA_subfamily"/>
</dbReference>
<evidence type="ECO:0000256" key="3">
    <source>
        <dbReference type="ARBA" id="ARBA00022475"/>
    </source>
</evidence>
<dbReference type="GO" id="GO:0015297">
    <property type="term" value="F:antiporter activity"/>
    <property type="evidence" value="ECO:0007669"/>
    <property type="project" value="InterPro"/>
</dbReference>
<evidence type="ECO:0000256" key="6">
    <source>
        <dbReference type="ARBA" id="ARBA00023136"/>
    </source>
</evidence>
<dbReference type="GO" id="GO:0042910">
    <property type="term" value="F:xenobiotic transmembrane transporter activity"/>
    <property type="evidence" value="ECO:0007669"/>
    <property type="project" value="InterPro"/>
</dbReference>
<dbReference type="Proteomes" id="UP000327030">
    <property type="component" value="Chromosome 1"/>
</dbReference>
<feature type="transmembrane region" description="Helical" evidence="7">
    <location>
        <begin position="391"/>
        <end position="412"/>
    </location>
</feature>
<dbReference type="RefSeq" id="WP_151622754.1">
    <property type="nucleotide sequence ID" value="NZ_CP043028.1"/>
</dbReference>
<dbReference type="PANTHER" id="PTHR43823">
    <property type="entry name" value="SPORULATION PROTEIN YKVU"/>
    <property type="match status" value="1"/>
</dbReference>
<comment type="subcellular location">
    <subcellularLocation>
        <location evidence="1">Cell membrane</location>
        <topology evidence="1">Multi-pass membrane protein</topology>
    </subcellularLocation>
</comment>
<gene>
    <name evidence="8" type="ORF">FXF36_04995</name>
</gene>
<evidence type="ECO:0000256" key="2">
    <source>
        <dbReference type="ARBA" id="ARBA00022448"/>
    </source>
</evidence>
<feature type="transmembrane region" description="Helical" evidence="7">
    <location>
        <begin position="274"/>
        <end position="293"/>
    </location>
</feature>
<evidence type="ECO:0000313" key="8">
    <source>
        <dbReference type="EMBL" id="QFJ54259.1"/>
    </source>
</evidence>
<protein>
    <submittedName>
        <fullName evidence="8">MATE family efflux transporter</fullName>
    </submittedName>
</protein>
<dbReference type="InterPro" id="IPR002528">
    <property type="entry name" value="MATE_fam"/>
</dbReference>
<feature type="transmembrane region" description="Helical" evidence="7">
    <location>
        <begin position="95"/>
        <end position="117"/>
    </location>
</feature>
<evidence type="ECO:0000256" key="1">
    <source>
        <dbReference type="ARBA" id="ARBA00004651"/>
    </source>
</evidence>
<feature type="transmembrane region" description="Helical" evidence="7">
    <location>
        <begin position="418"/>
        <end position="439"/>
    </location>
</feature>
<feature type="transmembrane region" description="Helical" evidence="7">
    <location>
        <begin position="21"/>
        <end position="38"/>
    </location>
</feature>
<keyword evidence="6 7" id="KW-0472">Membrane</keyword>
<feature type="transmembrane region" description="Helical" evidence="7">
    <location>
        <begin position="323"/>
        <end position="343"/>
    </location>
</feature>
<feature type="transmembrane region" description="Helical" evidence="7">
    <location>
        <begin position="167"/>
        <end position="190"/>
    </location>
</feature>
<evidence type="ECO:0000256" key="7">
    <source>
        <dbReference type="SAM" id="Phobius"/>
    </source>
</evidence>
<keyword evidence="3" id="KW-1003">Cell membrane</keyword>
<proteinExistence type="predicted"/>
<dbReference type="OrthoDB" id="9808954at2"/>
<keyword evidence="4 7" id="KW-0812">Transmembrane</keyword>
<dbReference type="KEGG" id="pxv:FXF36_04995"/>
<keyword evidence="2" id="KW-0813">Transport</keyword>
<reference evidence="9" key="1">
    <citation type="submission" date="2019-08" db="EMBL/GenBank/DDBJ databases">
        <title>Complete Genome Sequence of the Polysaccharide-Degrading Rumen Bacterium Pseudobutyrivibrio xylanivorans MA3014.</title>
        <authorList>
            <person name="Palevich N."/>
            <person name="Maclean P.H."/>
            <person name="Kelly W.J."/>
            <person name="Leahy S.C."/>
            <person name="Rakonjac J."/>
            <person name="Attwood G.T."/>
        </authorList>
    </citation>
    <scope>NUCLEOTIDE SEQUENCE [LARGE SCALE GENOMIC DNA]</scope>
    <source>
        <strain evidence="9">MA3014</strain>
    </source>
</reference>